<proteinExistence type="predicted"/>
<sequence>MTEKARYQQKDKVIIRILQKYKDKNKNDIVKLGLRFSQDLKHALNLEPDEEFKPKRIKDGGSIILLKEDPSVQNTKHVGNIKFKSINKERFCTDFPIFFSLGAEDIRISFEKDEMEQTTVEEIKEWLKFFGDDFKVEYDINKKEKGITINYKIDDNYRSPIQILNKLINMLDTVKDLFDVAISEGYDVKNQDNNENVYLIRKRNEIFSKIRYLEEIFDKYYLTGLNRISKPLLNFQNSGVFDEGSGLNNSCEGITFIRLFESIELVIDEFKDLAMKFSQSEEIDEGLIDIKTSLIEQISEDQVLQFKFQKYYNELKNLLNSTIILIKELYKN</sequence>
<gene>
    <name evidence="1" type="ORF">S01H4_15061</name>
</gene>
<name>X1A8Y9_9ZZZZ</name>
<evidence type="ECO:0000313" key="1">
    <source>
        <dbReference type="EMBL" id="GAG66522.1"/>
    </source>
</evidence>
<comment type="caution">
    <text evidence="1">The sequence shown here is derived from an EMBL/GenBank/DDBJ whole genome shotgun (WGS) entry which is preliminary data.</text>
</comment>
<accession>X1A8Y9</accession>
<organism evidence="1">
    <name type="scientific">marine sediment metagenome</name>
    <dbReference type="NCBI Taxonomy" id="412755"/>
    <lineage>
        <taxon>unclassified sequences</taxon>
        <taxon>metagenomes</taxon>
        <taxon>ecological metagenomes</taxon>
    </lineage>
</organism>
<protein>
    <submittedName>
        <fullName evidence="1">Uncharacterized protein</fullName>
    </submittedName>
</protein>
<dbReference type="AlphaFoldDB" id="X1A8Y9"/>
<reference evidence="1" key="1">
    <citation type="journal article" date="2014" name="Front. Microbiol.">
        <title>High frequency of phylogenetically diverse reductive dehalogenase-homologous genes in deep subseafloor sedimentary metagenomes.</title>
        <authorList>
            <person name="Kawai M."/>
            <person name="Futagami T."/>
            <person name="Toyoda A."/>
            <person name="Takaki Y."/>
            <person name="Nishi S."/>
            <person name="Hori S."/>
            <person name="Arai W."/>
            <person name="Tsubouchi T."/>
            <person name="Morono Y."/>
            <person name="Uchiyama I."/>
            <person name="Ito T."/>
            <person name="Fujiyama A."/>
            <person name="Inagaki F."/>
            <person name="Takami H."/>
        </authorList>
    </citation>
    <scope>NUCLEOTIDE SEQUENCE</scope>
    <source>
        <strain evidence="1">Expedition CK06-06</strain>
    </source>
</reference>
<feature type="non-terminal residue" evidence="1">
    <location>
        <position position="332"/>
    </location>
</feature>
<dbReference type="EMBL" id="BART01006601">
    <property type="protein sequence ID" value="GAG66522.1"/>
    <property type="molecule type" value="Genomic_DNA"/>
</dbReference>